<dbReference type="NCBIfam" id="TIGR00051">
    <property type="entry name" value="YbgC/FadM family acyl-CoA thioesterase"/>
    <property type="match status" value="1"/>
</dbReference>
<dbReference type="InterPro" id="IPR050563">
    <property type="entry name" value="4-hydroxybenzoyl-CoA_TE"/>
</dbReference>
<comment type="caution">
    <text evidence="3">The sequence shown here is derived from an EMBL/GenBank/DDBJ whole genome shotgun (WGS) entry which is preliminary data.</text>
</comment>
<comment type="similarity">
    <text evidence="1">Belongs to the 4-hydroxybenzoyl-CoA thioesterase family.</text>
</comment>
<sequence length="150" mass="17514">MNENNQIVGIFKLRPRYGEVDRMGYVYHANYVSYCHQARTELLRQFGIDDNTLESHNIMLPVISMNLRYLKPACYDELLSIKTTISEMPSTRFSFHFEIRNETGERICTAESSVVFVDSHSRKPMRVPDFVIQALENHLTKQYAETNCIN</sequence>
<dbReference type="CDD" id="cd00586">
    <property type="entry name" value="4HBT"/>
    <property type="match status" value="1"/>
</dbReference>
<evidence type="ECO:0000256" key="2">
    <source>
        <dbReference type="ARBA" id="ARBA00022801"/>
    </source>
</evidence>
<evidence type="ECO:0000313" key="4">
    <source>
        <dbReference type="Proteomes" id="UP001163821"/>
    </source>
</evidence>
<dbReference type="AlphaFoldDB" id="A0AA41Y9D6"/>
<dbReference type="InterPro" id="IPR006684">
    <property type="entry name" value="YbgC/YbaW"/>
</dbReference>
<dbReference type="RefSeq" id="WP_282592928.1">
    <property type="nucleotide sequence ID" value="NZ_JAPAAF010000034.1"/>
</dbReference>
<dbReference type="EMBL" id="JAPAAF010000034">
    <property type="protein sequence ID" value="MCW0484335.1"/>
    <property type="molecule type" value="Genomic_DNA"/>
</dbReference>
<accession>A0AA41Y9D6</accession>
<evidence type="ECO:0000256" key="1">
    <source>
        <dbReference type="ARBA" id="ARBA00005953"/>
    </source>
</evidence>
<keyword evidence="2" id="KW-0378">Hydrolase</keyword>
<reference evidence="3" key="1">
    <citation type="submission" date="2022-10" db="EMBL/GenBank/DDBJ databases">
        <title>Gaoshiqiia sediminis gen. nov., sp. nov., isolated from coastal sediment.</title>
        <authorList>
            <person name="Yu W.X."/>
            <person name="Mu D.S."/>
            <person name="Du J.Z."/>
            <person name="Liang Y.Q."/>
        </authorList>
    </citation>
    <scope>NUCLEOTIDE SEQUENCE</scope>
    <source>
        <strain evidence="3">A06</strain>
    </source>
</reference>
<dbReference type="PIRSF" id="PIRSF003230">
    <property type="entry name" value="YbgC"/>
    <property type="match status" value="1"/>
</dbReference>
<name>A0AA41Y9D6_9BACT</name>
<dbReference type="Gene3D" id="3.10.129.10">
    <property type="entry name" value="Hotdog Thioesterase"/>
    <property type="match status" value="1"/>
</dbReference>
<dbReference type="PANTHER" id="PTHR31793:SF37">
    <property type="entry name" value="ACYL-COA THIOESTER HYDROLASE YBGC"/>
    <property type="match status" value="1"/>
</dbReference>
<dbReference type="PANTHER" id="PTHR31793">
    <property type="entry name" value="4-HYDROXYBENZOYL-COA THIOESTERASE FAMILY MEMBER"/>
    <property type="match status" value="1"/>
</dbReference>
<dbReference type="SUPFAM" id="SSF54637">
    <property type="entry name" value="Thioesterase/thiol ester dehydrase-isomerase"/>
    <property type="match status" value="1"/>
</dbReference>
<keyword evidence="4" id="KW-1185">Reference proteome</keyword>
<dbReference type="Proteomes" id="UP001163821">
    <property type="component" value="Unassembled WGS sequence"/>
</dbReference>
<proteinExistence type="inferred from homology"/>
<organism evidence="3 4">
    <name type="scientific">Gaoshiqia sediminis</name>
    <dbReference type="NCBI Taxonomy" id="2986998"/>
    <lineage>
        <taxon>Bacteria</taxon>
        <taxon>Pseudomonadati</taxon>
        <taxon>Bacteroidota</taxon>
        <taxon>Bacteroidia</taxon>
        <taxon>Marinilabiliales</taxon>
        <taxon>Prolixibacteraceae</taxon>
        <taxon>Gaoshiqia</taxon>
    </lineage>
</organism>
<gene>
    <name evidence="3" type="ORF">N2K84_16460</name>
</gene>
<evidence type="ECO:0000313" key="3">
    <source>
        <dbReference type="EMBL" id="MCW0484335.1"/>
    </source>
</evidence>
<protein>
    <submittedName>
        <fullName evidence="3">Acyl-CoA thioesterase</fullName>
    </submittedName>
</protein>
<dbReference type="InterPro" id="IPR029069">
    <property type="entry name" value="HotDog_dom_sf"/>
</dbReference>
<dbReference type="Pfam" id="PF13279">
    <property type="entry name" value="4HBT_2"/>
    <property type="match status" value="1"/>
</dbReference>
<dbReference type="GO" id="GO:0047617">
    <property type="term" value="F:fatty acyl-CoA hydrolase activity"/>
    <property type="evidence" value="ECO:0007669"/>
    <property type="project" value="TreeGrafter"/>
</dbReference>